<proteinExistence type="predicted"/>
<organism evidence="1 2">
    <name type="scientific">Naganishia adeliensis</name>
    <dbReference type="NCBI Taxonomy" id="92952"/>
    <lineage>
        <taxon>Eukaryota</taxon>
        <taxon>Fungi</taxon>
        <taxon>Dikarya</taxon>
        <taxon>Basidiomycota</taxon>
        <taxon>Agaricomycotina</taxon>
        <taxon>Tremellomycetes</taxon>
        <taxon>Filobasidiales</taxon>
        <taxon>Filobasidiaceae</taxon>
        <taxon>Naganishia</taxon>
    </lineage>
</organism>
<keyword evidence="2" id="KW-1185">Reference proteome</keyword>
<evidence type="ECO:0000313" key="1">
    <source>
        <dbReference type="EMBL" id="KAJ9100366.1"/>
    </source>
</evidence>
<evidence type="ECO:0000313" key="2">
    <source>
        <dbReference type="Proteomes" id="UP001230649"/>
    </source>
</evidence>
<sequence length="227" mass="25017">MKRPSIKDRGGHTKLWRATFSPVSVRATLQEEADYVESAVGEPEQLLEVPRELWTKDAGYLHQVMRQLGVEPPLDSHEGDMGVAEVGVRDWMASVCEDLEGIMAEAIEAGNLIGEAGIEEEVLDQEALYGHMGGMVRDLGGYKVRDIFRASCRLFVEIVLVLGLCQLTRVSPVSTCHYLTGPSTTHEMDFGIELTEIYGERSTMPGRSVARFPASSLPDLRRAPTAV</sequence>
<protein>
    <submittedName>
        <fullName evidence="1">Uncharacterized protein</fullName>
    </submittedName>
</protein>
<dbReference type="Proteomes" id="UP001230649">
    <property type="component" value="Unassembled WGS sequence"/>
</dbReference>
<gene>
    <name evidence="1" type="ORF">QFC20_005432</name>
</gene>
<accession>A0ACC2VNJ6</accession>
<comment type="caution">
    <text evidence="1">The sequence shown here is derived from an EMBL/GenBank/DDBJ whole genome shotgun (WGS) entry which is preliminary data.</text>
</comment>
<dbReference type="EMBL" id="JASBWS010000075">
    <property type="protein sequence ID" value="KAJ9100366.1"/>
    <property type="molecule type" value="Genomic_DNA"/>
</dbReference>
<name>A0ACC2VNJ6_9TREE</name>
<reference evidence="1" key="1">
    <citation type="submission" date="2023-04" db="EMBL/GenBank/DDBJ databases">
        <title>Draft Genome sequencing of Naganishia species isolated from polar environments using Oxford Nanopore Technology.</title>
        <authorList>
            <person name="Leo P."/>
            <person name="Venkateswaran K."/>
        </authorList>
    </citation>
    <scope>NUCLEOTIDE SEQUENCE</scope>
    <source>
        <strain evidence="1">MNA-CCFEE 5262</strain>
    </source>
</reference>